<dbReference type="CDD" id="cd16425">
    <property type="entry name" value="TrbF"/>
    <property type="match status" value="1"/>
</dbReference>
<sequence length="248" mass="27789">MTIISGKSKDMIGSATRMPDFGGAEPRTSMWDRNFWKIGGIAGVGYAYGRIGLMVGLIGASYGAWRDHQYDWLVANRPVQVFVGERDANGIIKPMFGSDRPYSPGMADIDSFLRQWIRNARWISPDKVLMGNNVTQAFNSLDDVPKARLTEYYTINFPNDQADQGISRSIEPLGARLVSPNSSTFTLDWIEYEIQGTQTLVPVRRTGNFVVIHRQPMDQAEFNKNPSGLWITHVDSEVFRIPAGLVKP</sequence>
<dbReference type="InterPro" id="IPR032710">
    <property type="entry name" value="NTF2-like_dom_sf"/>
</dbReference>
<comment type="subcellular location">
    <subcellularLocation>
        <location evidence="1">Membrane</location>
        <topology evidence="1">Single-pass membrane protein</topology>
    </subcellularLocation>
</comment>
<protein>
    <recommendedName>
        <fullName evidence="5">Bacterial virulence protein VirB8 domain-containing protein</fullName>
    </recommendedName>
</protein>
<dbReference type="GO" id="GO:0016020">
    <property type="term" value="C:membrane"/>
    <property type="evidence" value="ECO:0007669"/>
    <property type="project" value="UniProtKB-SubCell"/>
</dbReference>
<feature type="domain" description="Bacterial virulence protein VirB8" evidence="5">
    <location>
        <begin position="98"/>
        <end position="233"/>
    </location>
</feature>
<evidence type="ECO:0000313" key="6">
    <source>
        <dbReference type="EMBL" id="GEO42817.1"/>
    </source>
</evidence>
<evidence type="ECO:0000256" key="4">
    <source>
        <dbReference type="ARBA" id="ARBA00023136"/>
    </source>
</evidence>
<keyword evidence="2" id="KW-0812">Transmembrane</keyword>
<name>A0A512E291_9PROT</name>
<dbReference type="Pfam" id="PF04335">
    <property type="entry name" value="VirB8"/>
    <property type="match status" value="1"/>
</dbReference>
<accession>A0A512E291</accession>
<evidence type="ECO:0000256" key="3">
    <source>
        <dbReference type="ARBA" id="ARBA00022989"/>
    </source>
</evidence>
<dbReference type="EMBL" id="BJYZ01000051">
    <property type="protein sequence ID" value="GEO42817.1"/>
    <property type="molecule type" value="Genomic_DNA"/>
</dbReference>
<dbReference type="Proteomes" id="UP000321523">
    <property type="component" value="Unassembled WGS sequence"/>
</dbReference>
<dbReference type="InterPro" id="IPR035658">
    <property type="entry name" value="TrbF"/>
</dbReference>
<dbReference type="InterPro" id="IPR007430">
    <property type="entry name" value="VirB8"/>
</dbReference>
<keyword evidence="4" id="KW-0472">Membrane</keyword>
<organism evidence="6 7">
    <name type="scientific">Skermanella aerolata</name>
    <dbReference type="NCBI Taxonomy" id="393310"/>
    <lineage>
        <taxon>Bacteria</taxon>
        <taxon>Pseudomonadati</taxon>
        <taxon>Pseudomonadota</taxon>
        <taxon>Alphaproteobacteria</taxon>
        <taxon>Rhodospirillales</taxon>
        <taxon>Azospirillaceae</taxon>
        <taxon>Skermanella</taxon>
    </lineage>
</organism>
<keyword evidence="3" id="KW-1133">Transmembrane helix</keyword>
<evidence type="ECO:0000313" key="7">
    <source>
        <dbReference type="Proteomes" id="UP000321523"/>
    </source>
</evidence>
<reference evidence="6 7" key="1">
    <citation type="submission" date="2019-07" db="EMBL/GenBank/DDBJ databases">
        <title>Whole genome shotgun sequence of Skermanella aerolata NBRC 106429.</title>
        <authorList>
            <person name="Hosoyama A."/>
            <person name="Uohara A."/>
            <person name="Ohji S."/>
            <person name="Ichikawa N."/>
        </authorList>
    </citation>
    <scope>NUCLEOTIDE SEQUENCE [LARGE SCALE GENOMIC DNA]</scope>
    <source>
        <strain evidence="6 7">NBRC 106429</strain>
    </source>
</reference>
<dbReference type="SUPFAM" id="SSF54427">
    <property type="entry name" value="NTF2-like"/>
    <property type="match status" value="1"/>
</dbReference>
<keyword evidence="7" id="KW-1185">Reference proteome</keyword>
<dbReference type="AlphaFoldDB" id="A0A512E291"/>
<evidence type="ECO:0000256" key="1">
    <source>
        <dbReference type="ARBA" id="ARBA00004167"/>
    </source>
</evidence>
<evidence type="ECO:0000259" key="5">
    <source>
        <dbReference type="Pfam" id="PF04335"/>
    </source>
</evidence>
<proteinExistence type="predicted"/>
<evidence type="ECO:0000256" key="2">
    <source>
        <dbReference type="ARBA" id="ARBA00022692"/>
    </source>
</evidence>
<gene>
    <name evidence="6" type="ORF">SAE02_69650</name>
</gene>
<comment type="caution">
    <text evidence="6">The sequence shown here is derived from an EMBL/GenBank/DDBJ whole genome shotgun (WGS) entry which is preliminary data.</text>
</comment>
<dbReference type="RefSeq" id="WP_044435903.1">
    <property type="nucleotide sequence ID" value="NZ_BJYZ01000051.1"/>
</dbReference>